<sequence length="63" mass="7155">MGPRAAHRVYIRLNAERVYARLSEAHASRLSEARVHARLSEAHASRLNAERVHVRLNVFMPPG</sequence>
<proteinExistence type="predicted"/>
<accession>A0A562NZG3</accession>
<dbReference type="AlphaFoldDB" id="A0A562NZG3"/>
<reference evidence="1 2" key="1">
    <citation type="journal article" date="2015" name="Stand. Genomic Sci.">
        <title>Genomic Encyclopedia of Bacterial and Archaeal Type Strains, Phase III: the genomes of soil and plant-associated and newly described type strains.</title>
        <authorList>
            <person name="Whitman W.B."/>
            <person name="Woyke T."/>
            <person name="Klenk H.P."/>
            <person name="Zhou Y."/>
            <person name="Lilburn T.G."/>
            <person name="Beck B.J."/>
            <person name="De Vos P."/>
            <person name="Vandamme P."/>
            <person name="Eisen J.A."/>
            <person name="Garrity G."/>
            <person name="Hugenholtz P."/>
            <person name="Kyrpides N.C."/>
        </authorList>
    </citation>
    <scope>NUCLEOTIDE SEQUENCE [LARGE SCALE GENOMIC DNA]</scope>
    <source>
        <strain evidence="1 2">CGMCC 1.2546</strain>
    </source>
</reference>
<organism evidence="1 2">
    <name type="scientific">Mesorhizobium tianshanense</name>
    <dbReference type="NCBI Taxonomy" id="39844"/>
    <lineage>
        <taxon>Bacteria</taxon>
        <taxon>Pseudomonadati</taxon>
        <taxon>Pseudomonadota</taxon>
        <taxon>Alphaproteobacteria</taxon>
        <taxon>Hyphomicrobiales</taxon>
        <taxon>Phyllobacteriaceae</taxon>
        <taxon>Mesorhizobium</taxon>
    </lineage>
</organism>
<dbReference type="EMBL" id="VLKT01000013">
    <property type="protein sequence ID" value="TWI37594.1"/>
    <property type="molecule type" value="Genomic_DNA"/>
</dbReference>
<keyword evidence="2" id="KW-1185">Reference proteome</keyword>
<evidence type="ECO:0000313" key="1">
    <source>
        <dbReference type="EMBL" id="TWI37594.1"/>
    </source>
</evidence>
<comment type="caution">
    <text evidence="1">The sequence shown here is derived from an EMBL/GenBank/DDBJ whole genome shotgun (WGS) entry which is preliminary data.</text>
</comment>
<dbReference type="Proteomes" id="UP000317122">
    <property type="component" value="Unassembled WGS sequence"/>
</dbReference>
<evidence type="ECO:0000313" key="2">
    <source>
        <dbReference type="Proteomes" id="UP000317122"/>
    </source>
</evidence>
<name>A0A562NZG3_9HYPH</name>
<protein>
    <submittedName>
        <fullName evidence="1">Uncharacterized protein</fullName>
    </submittedName>
</protein>
<gene>
    <name evidence="1" type="ORF">IQ26_02476</name>
</gene>